<dbReference type="InterPro" id="IPR009297">
    <property type="entry name" value="DUF952"/>
</dbReference>
<evidence type="ECO:0000313" key="2">
    <source>
        <dbReference type="Proteomes" id="UP000000263"/>
    </source>
</evidence>
<dbReference type="PANTHER" id="PTHR34129">
    <property type="entry name" value="BLR1139 PROTEIN"/>
    <property type="match status" value="1"/>
</dbReference>
<dbReference type="AlphaFoldDB" id="A7NFL2"/>
<evidence type="ECO:0008006" key="3">
    <source>
        <dbReference type="Google" id="ProtNLM"/>
    </source>
</evidence>
<dbReference type="eggNOG" id="COG3502">
    <property type="taxonomic scope" value="Bacteria"/>
</dbReference>
<evidence type="ECO:0000313" key="1">
    <source>
        <dbReference type="EMBL" id="ABU56238.1"/>
    </source>
</evidence>
<dbReference type="Proteomes" id="UP000000263">
    <property type="component" value="Chromosome"/>
</dbReference>
<keyword evidence="2" id="KW-1185">Reference proteome</keyword>
<dbReference type="HOGENOM" id="CLU_129452_1_0_0"/>
<proteinExistence type="predicted"/>
<dbReference type="EMBL" id="CP000804">
    <property type="protein sequence ID" value="ABU56238.1"/>
    <property type="molecule type" value="Genomic_DNA"/>
</dbReference>
<dbReference type="PANTHER" id="PTHR34129:SF1">
    <property type="entry name" value="DUF952 DOMAIN-CONTAINING PROTEIN"/>
    <property type="match status" value="1"/>
</dbReference>
<protein>
    <recommendedName>
        <fullName evidence="3">DUF952 domain-containing protein</fullName>
    </recommendedName>
</protein>
<organism evidence="1 2">
    <name type="scientific">Roseiflexus castenholzii (strain DSM 13941 / HLO8)</name>
    <dbReference type="NCBI Taxonomy" id="383372"/>
    <lineage>
        <taxon>Bacteria</taxon>
        <taxon>Bacillati</taxon>
        <taxon>Chloroflexota</taxon>
        <taxon>Chloroflexia</taxon>
        <taxon>Chloroflexales</taxon>
        <taxon>Roseiflexineae</taxon>
        <taxon>Roseiflexaceae</taxon>
        <taxon>Roseiflexus</taxon>
    </lineage>
</organism>
<sequence>MSARIIFHMAPAERWTMWPAHEPYVPAEFAVDGFVHCTEGEELMVRVANALYRGTPGDFVLLVIDVERLTVPVRWERPAGTPLAPLFPHIYGPINPEAIVEVRRIERDVDGAFLL</sequence>
<dbReference type="SUPFAM" id="SSF56399">
    <property type="entry name" value="ADP-ribosylation"/>
    <property type="match status" value="1"/>
</dbReference>
<dbReference type="OrthoDB" id="5638018at2"/>
<name>A7NFL2_ROSCS</name>
<dbReference type="KEGG" id="rca:Rcas_0102"/>
<dbReference type="Pfam" id="PF06108">
    <property type="entry name" value="DUF952"/>
    <property type="match status" value="1"/>
</dbReference>
<dbReference type="STRING" id="383372.Rcas_0102"/>
<dbReference type="Gene3D" id="3.20.170.20">
    <property type="entry name" value="Protein of unknown function DUF952"/>
    <property type="match status" value="1"/>
</dbReference>
<gene>
    <name evidence="1" type="ordered locus">Rcas_0102</name>
</gene>
<accession>A7NFL2</accession>
<dbReference type="RefSeq" id="WP_011997643.1">
    <property type="nucleotide sequence ID" value="NC_009767.1"/>
</dbReference>
<reference evidence="1 2" key="1">
    <citation type="submission" date="2007-08" db="EMBL/GenBank/DDBJ databases">
        <title>Complete sequence of Roseiflexus castenholzii DSM 13941.</title>
        <authorList>
            <consortium name="US DOE Joint Genome Institute"/>
            <person name="Copeland A."/>
            <person name="Lucas S."/>
            <person name="Lapidus A."/>
            <person name="Barry K."/>
            <person name="Glavina del Rio T."/>
            <person name="Dalin E."/>
            <person name="Tice H."/>
            <person name="Pitluck S."/>
            <person name="Thompson L.S."/>
            <person name="Brettin T."/>
            <person name="Bruce D."/>
            <person name="Detter J.C."/>
            <person name="Han C."/>
            <person name="Tapia R."/>
            <person name="Schmutz J."/>
            <person name="Larimer F."/>
            <person name="Land M."/>
            <person name="Hauser L."/>
            <person name="Kyrpides N."/>
            <person name="Mikhailova N."/>
            <person name="Bryant D.A."/>
            <person name="Hanada S."/>
            <person name="Tsukatani Y."/>
            <person name="Richardson P."/>
        </authorList>
    </citation>
    <scope>NUCLEOTIDE SEQUENCE [LARGE SCALE GENOMIC DNA]</scope>
    <source>
        <strain evidence="2">DSM 13941 / HLO8</strain>
    </source>
</reference>